<dbReference type="AlphaFoldDB" id="A0A445N190"/>
<evidence type="ECO:0000259" key="1">
    <source>
        <dbReference type="Pfam" id="PF12654"/>
    </source>
</evidence>
<feature type="domain" description="DUF3786" evidence="1">
    <location>
        <begin position="129"/>
        <end position="296"/>
    </location>
</feature>
<sequence>MPTGACGINCDVCKLRLLRICSSCGSGRSVEAKKKLEAQKKAFGGSCTILACACLNNKEYCMRDCNSFPCENFSLGPYPFGKGFLEMQERRLREVPPAFDTHGNRVKVPDEYWEALKTKDINVLSNLTLGNPYASDGLIIRSLREDILVDIMGRCIKRLKNRQWLKTDDPLLELITLVYLNRVSSFHPLGKEIVSKNDLKEAHFFVGLHDLNVEALLERYANDIDGFKKAAEYLGGSPVKMADAAYMLLPFPRVPLYYLFWQGDDEFETRIDVLFDRSIEEYFSASGIWGLVNLVSTALLKGPGDENLDQSLSSVFLLNLD</sequence>
<name>A0A445N190_9BACT</name>
<reference evidence="2" key="1">
    <citation type="submission" date="2018-01" db="EMBL/GenBank/DDBJ databases">
        <authorList>
            <person name="Regsiter A."/>
            <person name="William W."/>
        </authorList>
    </citation>
    <scope>NUCLEOTIDE SEQUENCE</scope>
    <source>
        <strain evidence="2">TRIP AH-1</strain>
    </source>
</reference>
<accession>A0A445N190</accession>
<proteinExistence type="predicted"/>
<dbReference type="Pfam" id="PF12654">
    <property type="entry name" value="DUF3786"/>
    <property type="match status" value="1"/>
</dbReference>
<gene>
    <name evidence="2" type="ORF">PITCH_A570004</name>
</gene>
<dbReference type="EMBL" id="OJIN01000200">
    <property type="protein sequence ID" value="SPD75391.1"/>
    <property type="molecule type" value="Genomic_DNA"/>
</dbReference>
<organism evidence="2">
    <name type="scientific">uncultured Desulfobacterium sp</name>
    <dbReference type="NCBI Taxonomy" id="201089"/>
    <lineage>
        <taxon>Bacteria</taxon>
        <taxon>Pseudomonadati</taxon>
        <taxon>Thermodesulfobacteriota</taxon>
        <taxon>Desulfobacteria</taxon>
        <taxon>Desulfobacterales</taxon>
        <taxon>Desulfobacteriaceae</taxon>
        <taxon>Desulfobacterium</taxon>
        <taxon>environmental samples</taxon>
    </lineage>
</organism>
<protein>
    <recommendedName>
        <fullName evidence="1">DUF3786 domain-containing protein</fullName>
    </recommendedName>
</protein>
<evidence type="ECO:0000313" key="2">
    <source>
        <dbReference type="EMBL" id="SPD75391.1"/>
    </source>
</evidence>
<dbReference type="InterPro" id="IPR024264">
    <property type="entry name" value="DUF3786"/>
</dbReference>